<feature type="transmembrane region" description="Helical" evidence="5">
    <location>
        <begin position="131"/>
        <end position="152"/>
    </location>
</feature>
<reference evidence="7 8" key="1">
    <citation type="submission" date="2016-03" db="EMBL/GenBank/DDBJ databases">
        <title>Whole genome sequencing of Grifola frondosa 9006-11.</title>
        <authorList>
            <person name="Min B."/>
            <person name="Park H."/>
            <person name="Kim J.-G."/>
            <person name="Cho H."/>
            <person name="Oh Y.-L."/>
            <person name="Kong W.-S."/>
            <person name="Choi I.-G."/>
        </authorList>
    </citation>
    <scope>NUCLEOTIDE SEQUENCE [LARGE SCALE GENOMIC DNA]</scope>
    <source>
        <strain evidence="7 8">9006-11</strain>
    </source>
</reference>
<gene>
    <name evidence="7" type="ORF">A0H81_07128</name>
</gene>
<evidence type="ECO:0000256" key="5">
    <source>
        <dbReference type="SAM" id="Phobius"/>
    </source>
</evidence>
<feature type="domain" description="EamA" evidence="6">
    <location>
        <begin position="281"/>
        <end position="410"/>
    </location>
</feature>
<comment type="subcellular location">
    <subcellularLocation>
        <location evidence="1">Membrane</location>
        <topology evidence="1">Multi-pass membrane protein</topology>
    </subcellularLocation>
</comment>
<feature type="transmembrane region" description="Helical" evidence="5">
    <location>
        <begin position="197"/>
        <end position="214"/>
    </location>
</feature>
<dbReference type="GO" id="GO:0016020">
    <property type="term" value="C:membrane"/>
    <property type="evidence" value="ECO:0007669"/>
    <property type="project" value="UniProtKB-SubCell"/>
</dbReference>
<comment type="caution">
    <text evidence="7">The sequence shown here is derived from an EMBL/GenBank/DDBJ whole genome shotgun (WGS) entry which is preliminary data.</text>
</comment>
<dbReference type="Pfam" id="PF00892">
    <property type="entry name" value="EamA"/>
    <property type="match status" value="2"/>
</dbReference>
<proteinExistence type="predicted"/>
<evidence type="ECO:0000313" key="7">
    <source>
        <dbReference type="EMBL" id="OBZ73037.1"/>
    </source>
</evidence>
<feature type="transmembrane region" description="Helical" evidence="5">
    <location>
        <begin position="394"/>
        <end position="412"/>
    </location>
</feature>
<feature type="transmembrane region" description="Helical" evidence="5">
    <location>
        <begin position="308"/>
        <end position="327"/>
    </location>
</feature>
<name>A0A1C7M8X5_GRIFR</name>
<dbReference type="Proteomes" id="UP000092993">
    <property type="component" value="Unassembled WGS sequence"/>
</dbReference>
<feature type="transmembrane region" description="Helical" evidence="5">
    <location>
        <begin position="223"/>
        <end position="241"/>
    </location>
</feature>
<evidence type="ECO:0000256" key="1">
    <source>
        <dbReference type="ARBA" id="ARBA00004141"/>
    </source>
</evidence>
<evidence type="ECO:0000313" key="8">
    <source>
        <dbReference type="Proteomes" id="UP000092993"/>
    </source>
</evidence>
<protein>
    <recommendedName>
        <fullName evidence="6">EamA domain-containing protein</fullName>
    </recommendedName>
</protein>
<feature type="transmembrane region" description="Helical" evidence="5">
    <location>
        <begin position="276"/>
        <end position="296"/>
    </location>
</feature>
<evidence type="ECO:0000256" key="3">
    <source>
        <dbReference type="ARBA" id="ARBA00022989"/>
    </source>
</evidence>
<dbReference type="EMBL" id="LUGG01000007">
    <property type="protein sequence ID" value="OBZ73037.1"/>
    <property type="molecule type" value="Genomic_DNA"/>
</dbReference>
<sequence length="476" mass="52375">MDELYKQRLTHADAYDVSMQQAMQRYLFPMLSTDILVEPPSALPFVSNLIAKLEQLRVRNALFVASRLQPQWRFSARNLGARQAYVGISTRAQQTLDNNTGMLLVAASQLFFSLMNVAVKKLNSLDPPVAAFELIFIRMAITWICCVTYMFIMKVPDPFLGPKGVRLLLVLRGFFGFFGLFGIYYSLQYLSLSDATVLTFLAPMCTAVTCALLLHETFSWREALAGLFSLVGVVLIARPEFLFGRHDIMLTDAGQVVDGVSSVTDAIAAATPAQRLGAVGVALLGVLGATGAYTTIRAVGKRAHPLHNLVSFSSQCVIVSTAAMIIMRTPVVVPRRWDWLAMLLMIGIFGFIAQVLLTMGLQREAAGRGTMALYVQIIFATVFERVFFHTSPSLLSIIGTLIIITSAIYVAVTKEDSKAHKRNRSELILPEDGALEEGLLENHVDEPAEEAKEEDAKDLEMVSVNVMTAPVEAEKV</sequence>
<evidence type="ECO:0000259" key="6">
    <source>
        <dbReference type="Pfam" id="PF00892"/>
    </source>
</evidence>
<dbReference type="OrthoDB" id="306876at2759"/>
<feature type="domain" description="EamA" evidence="6">
    <location>
        <begin position="100"/>
        <end position="237"/>
    </location>
</feature>
<dbReference type="InterPro" id="IPR037185">
    <property type="entry name" value="EmrE-like"/>
</dbReference>
<organism evidence="7 8">
    <name type="scientific">Grifola frondosa</name>
    <name type="common">Maitake</name>
    <name type="synonym">Polyporus frondosus</name>
    <dbReference type="NCBI Taxonomy" id="5627"/>
    <lineage>
        <taxon>Eukaryota</taxon>
        <taxon>Fungi</taxon>
        <taxon>Dikarya</taxon>
        <taxon>Basidiomycota</taxon>
        <taxon>Agaricomycotina</taxon>
        <taxon>Agaricomycetes</taxon>
        <taxon>Polyporales</taxon>
        <taxon>Grifolaceae</taxon>
        <taxon>Grifola</taxon>
    </lineage>
</organism>
<dbReference type="STRING" id="5627.A0A1C7M8X5"/>
<dbReference type="PANTHER" id="PTHR22911:SF6">
    <property type="entry name" value="SOLUTE CARRIER FAMILY 35 MEMBER G1"/>
    <property type="match status" value="1"/>
</dbReference>
<feature type="transmembrane region" description="Helical" evidence="5">
    <location>
        <begin position="339"/>
        <end position="359"/>
    </location>
</feature>
<dbReference type="AlphaFoldDB" id="A0A1C7M8X5"/>
<evidence type="ECO:0000256" key="2">
    <source>
        <dbReference type="ARBA" id="ARBA00022692"/>
    </source>
</evidence>
<dbReference type="SUPFAM" id="SSF103481">
    <property type="entry name" value="Multidrug resistance efflux transporter EmrE"/>
    <property type="match status" value="2"/>
</dbReference>
<dbReference type="OMA" id="PIASCYV"/>
<keyword evidence="2 5" id="KW-0812">Transmembrane</keyword>
<keyword evidence="4 5" id="KW-0472">Membrane</keyword>
<keyword evidence="8" id="KW-1185">Reference proteome</keyword>
<dbReference type="PANTHER" id="PTHR22911">
    <property type="entry name" value="ACYL-MALONYL CONDENSING ENZYME-RELATED"/>
    <property type="match status" value="1"/>
</dbReference>
<feature type="transmembrane region" description="Helical" evidence="5">
    <location>
        <begin position="164"/>
        <end position="185"/>
    </location>
</feature>
<keyword evidence="3 5" id="KW-1133">Transmembrane helix</keyword>
<feature type="transmembrane region" description="Helical" evidence="5">
    <location>
        <begin position="101"/>
        <end position="119"/>
    </location>
</feature>
<dbReference type="InterPro" id="IPR000620">
    <property type="entry name" value="EamA_dom"/>
</dbReference>
<accession>A0A1C7M8X5</accession>
<evidence type="ECO:0000256" key="4">
    <source>
        <dbReference type="ARBA" id="ARBA00023136"/>
    </source>
</evidence>
<feature type="transmembrane region" description="Helical" evidence="5">
    <location>
        <begin position="371"/>
        <end position="388"/>
    </location>
</feature>